<keyword evidence="4" id="KW-1185">Reference proteome</keyword>
<accession>A0AAD6T4E1</accession>
<dbReference type="Proteomes" id="UP001218188">
    <property type="component" value="Unassembled WGS sequence"/>
</dbReference>
<proteinExistence type="predicted"/>
<gene>
    <name evidence="3" type="ORF">C8F04DRAFT_882596</name>
    <name evidence="2" type="ORF">C8F04DRAFT_927281</name>
</gene>
<sequence length="149" mass="17299">KVTTTLPEFSPSNKIPVHVSDADLEPDPANHRGRASERELQRENLQMLLNVSSNKDFWVLVRGWLDSRCRPAQVDAEELRGVFETRLNPPEFLPDEFDVDERERHQSLMDILPSRTADTSPRRTFSRPFSIKDMEKVKVHIRKHNLKSA</sequence>
<evidence type="ECO:0000313" key="2">
    <source>
        <dbReference type="EMBL" id="KAJ7034593.1"/>
    </source>
</evidence>
<feature type="compositionally biased region" description="Basic and acidic residues" evidence="1">
    <location>
        <begin position="28"/>
        <end position="39"/>
    </location>
</feature>
<dbReference type="EMBL" id="JARJCM010000028">
    <property type="protein sequence ID" value="KAJ7039104.1"/>
    <property type="molecule type" value="Genomic_DNA"/>
</dbReference>
<organism evidence="3 4">
    <name type="scientific">Mycena alexandri</name>
    <dbReference type="NCBI Taxonomy" id="1745969"/>
    <lineage>
        <taxon>Eukaryota</taxon>
        <taxon>Fungi</taxon>
        <taxon>Dikarya</taxon>
        <taxon>Basidiomycota</taxon>
        <taxon>Agaricomycotina</taxon>
        <taxon>Agaricomycetes</taxon>
        <taxon>Agaricomycetidae</taxon>
        <taxon>Agaricales</taxon>
        <taxon>Marasmiineae</taxon>
        <taxon>Mycenaceae</taxon>
        <taxon>Mycena</taxon>
    </lineage>
</organism>
<evidence type="ECO:0000313" key="4">
    <source>
        <dbReference type="Proteomes" id="UP001218188"/>
    </source>
</evidence>
<feature type="non-terminal residue" evidence="3">
    <location>
        <position position="149"/>
    </location>
</feature>
<feature type="region of interest" description="Disordered" evidence="1">
    <location>
        <begin position="1"/>
        <end position="39"/>
    </location>
</feature>
<evidence type="ECO:0000256" key="1">
    <source>
        <dbReference type="SAM" id="MobiDB-lite"/>
    </source>
</evidence>
<dbReference type="EMBL" id="JARJCM010000056">
    <property type="protein sequence ID" value="KAJ7034593.1"/>
    <property type="molecule type" value="Genomic_DNA"/>
</dbReference>
<reference evidence="3" key="1">
    <citation type="submission" date="2023-03" db="EMBL/GenBank/DDBJ databases">
        <title>Massive genome expansion in bonnet fungi (Mycena s.s.) driven by repeated elements and novel gene families across ecological guilds.</title>
        <authorList>
            <consortium name="Lawrence Berkeley National Laboratory"/>
            <person name="Harder C.B."/>
            <person name="Miyauchi S."/>
            <person name="Viragh M."/>
            <person name="Kuo A."/>
            <person name="Thoen E."/>
            <person name="Andreopoulos B."/>
            <person name="Lu D."/>
            <person name="Skrede I."/>
            <person name="Drula E."/>
            <person name="Henrissat B."/>
            <person name="Morin E."/>
            <person name="Kohler A."/>
            <person name="Barry K."/>
            <person name="LaButti K."/>
            <person name="Morin E."/>
            <person name="Salamov A."/>
            <person name="Lipzen A."/>
            <person name="Mereny Z."/>
            <person name="Hegedus B."/>
            <person name="Baldrian P."/>
            <person name="Stursova M."/>
            <person name="Weitz H."/>
            <person name="Taylor A."/>
            <person name="Grigoriev I.V."/>
            <person name="Nagy L.G."/>
            <person name="Martin F."/>
            <person name="Kauserud H."/>
        </authorList>
    </citation>
    <scope>NUCLEOTIDE SEQUENCE</scope>
    <source>
        <strain evidence="3">CBHHK200</strain>
    </source>
</reference>
<evidence type="ECO:0000313" key="3">
    <source>
        <dbReference type="EMBL" id="KAJ7039104.1"/>
    </source>
</evidence>
<feature type="compositionally biased region" description="Polar residues" evidence="1">
    <location>
        <begin position="1"/>
        <end position="13"/>
    </location>
</feature>
<feature type="non-terminal residue" evidence="3">
    <location>
        <position position="1"/>
    </location>
</feature>
<dbReference type="AlphaFoldDB" id="A0AAD6T4E1"/>
<protein>
    <submittedName>
        <fullName evidence="3">Uncharacterized protein</fullName>
    </submittedName>
</protein>
<name>A0AAD6T4E1_9AGAR</name>
<comment type="caution">
    <text evidence="3">The sequence shown here is derived from an EMBL/GenBank/DDBJ whole genome shotgun (WGS) entry which is preliminary data.</text>
</comment>